<keyword evidence="2" id="KW-1185">Reference proteome</keyword>
<dbReference type="AlphaFoldDB" id="A0A941EGW9"/>
<dbReference type="Proteomes" id="UP000676325">
    <property type="component" value="Unassembled WGS sequence"/>
</dbReference>
<reference evidence="1" key="1">
    <citation type="submission" date="2021-04" db="EMBL/GenBank/DDBJ databases">
        <title>Genome based classification of Actinospica acidithermotolerans sp. nov., an actinobacterium isolated from an Indonesian hot spring.</title>
        <authorList>
            <person name="Kusuma A.B."/>
            <person name="Putra K.E."/>
            <person name="Nafisah S."/>
            <person name="Loh J."/>
            <person name="Nouioui I."/>
            <person name="Goodfellow M."/>
        </authorList>
    </citation>
    <scope>NUCLEOTIDE SEQUENCE</scope>
    <source>
        <strain evidence="1">MGRD01-02</strain>
    </source>
</reference>
<proteinExistence type="predicted"/>
<protein>
    <submittedName>
        <fullName evidence="1">Uncharacterized protein</fullName>
    </submittedName>
</protein>
<gene>
    <name evidence="1" type="ORF">KDK95_29335</name>
</gene>
<evidence type="ECO:0000313" key="2">
    <source>
        <dbReference type="Proteomes" id="UP000676325"/>
    </source>
</evidence>
<evidence type="ECO:0000313" key="1">
    <source>
        <dbReference type="EMBL" id="MBR7830440.1"/>
    </source>
</evidence>
<comment type="caution">
    <text evidence="1">The sequence shown here is derived from an EMBL/GenBank/DDBJ whole genome shotgun (WGS) entry which is preliminary data.</text>
</comment>
<dbReference type="EMBL" id="JAGSOH010000133">
    <property type="protein sequence ID" value="MBR7830440.1"/>
    <property type="molecule type" value="Genomic_DNA"/>
</dbReference>
<organism evidence="1 2">
    <name type="scientific">Actinospica acidithermotolerans</name>
    <dbReference type="NCBI Taxonomy" id="2828514"/>
    <lineage>
        <taxon>Bacteria</taxon>
        <taxon>Bacillati</taxon>
        <taxon>Actinomycetota</taxon>
        <taxon>Actinomycetes</taxon>
        <taxon>Catenulisporales</taxon>
        <taxon>Actinospicaceae</taxon>
        <taxon>Actinospica</taxon>
    </lineage>
</organism>
<feature type="non-terminal residue" evidence="1">
    <location>
        <position position="1"/>
    </location>
</feature>
<accession>A0A941EGW9</accession>
<name>A0A941EGW9_9ACTN</name>
<sequence length="73" mass="7137">GVGRWLLEAPDGTVRIEAEFASRSMRVRAAAPAGGEIAIALAESATAGQIAAAVLAMLPAEPDGPAPGGAAGR</sequence>